<feature type="coiled-coil region" evidence="5">
    <location>
        <begin position="94"/>
        <end position="121"/>
    </location>
</feature>
<dbReference type="PROSITE" id="PS50893">
    <property type="entry name" value="ABC_TRANSPORTER_2"/>
    <property type="match status" value="1"/>
</dbReference>
<reference evidence="7" key="1">
    <citation type="journal article" date="2018" name="Int. J. Syst. Evol. Microbiol.">
        <title>Neptunicella marina gen. nov., sp. nov., isolated from surface seawater.</title>
        <authorList>
            <person name="Liu X."/>
            <person name="Lai Q."/>
            <person name="Du Y."/>
            <person name="Zhang X."/>
            <person name="Liu Z."/>
            <person name="Sun F."/>
            <person name="Shao Z."/>
        </authorList>
    </citation>
    <scope>NUCLEOTIDE SEQUENCE</scope>
    <source>
        <strain evidence="7">S27-2</strain>
    </source>
</reference>
<dbReference type="Pfam" id="PF00005">
    <property type="entry name" value="ABC_tran"/>
    <property type="match status" value="1"/>
</dbReference>
<gene>
    <name evidence="7" type="ORF">H8B19_14350</name>
</gene>
<dbReference type="InterPro" id="IPR003593">
    <property type="entry name" value="AAA+_ATPase"/>
</dbReference>
<dbReference type="RefSeq" id="WP_186507578.1">
    <property type="nucleotide sequence ID" value="NZ_JACNEP010000013.1"/>
</dbReference>
<dbReference type="InterPro" id="IPR027417">
    <property type="entry name" value="P-loop_NTPase"/>
</dbReference>
<evidence type="ECO:0000313" key="7">
    <source>
        <dbReference type="EMBL" id="MBC3767063.1"/>
    </source>
</evidence>
<dbReference type="SMART" id="SM00382">
    <property type="entry name" value="AAA"/>
    <property type="match status" value="1"/>
</dbReference>
<comment type="caution">
    <text evidence="7">The sequence shown here is derived from an EMBL/GenBank/DDBJ whole genome shotgun (WGS) entry which is preliminary data.</text>
</comment>
<dbReference type="InterPro" id="IPR003439">
    <property type="entry name" value="ABC_transporter-like_ATP-bd"/>
</dbReference>
<dbReference type="InterPro" id="IPR017871">
    <property type="entry name" value="ABC_transporter-like_CS"/>
</dbReference>
<keyword evidence="8" id="KW-1185">Reference proteome</keyword>
<evidence type="ECO:0000256" key="3">
    <source>
        <dbReference type="ARBA" id="ARBA00022741"/>
    </source>
</evidence>
<keyword evidence="3" id="KW-0547">Nucleotide-binding</keyword>
<feature type="domain" description="ABC transporter" evidence="6">
    <location>
        <begin position="2"/>
        <end position="232"/>
    </location>
</feature>
<dbReference type="PROSITE" id="PS00211">
    <property type="entry name" value="ABC_TRANSPORTER_1"/>
    <property type="match status" value="1"/>
</dbReference>
<organism evidence="7 8">
    <name type="scientific">Neptunicella marina</name>
    <dbReference type="NCBI Taxonomy" id="2125989"/>
    <lineage>
        <taxon>Bacteria</taxon>
        <taxon>Pseudomonadati</taxon>
        <taxon>Pseudomonadota</taxon>
        <taxon>Gammaproteobacteria</taxon>
        <taxon>Alteromonadales</taxon>
        <taxon>Alteromonadaceae</taxon>
        <taxon>Neptunicella</taxon>
    </lineage>
</organism>
<dbReference type="GO" id="GO:0005524">
    <property type="term" value="F:ATP binding"/>
    <property type="evidence" value="ECO:0007669"/>
    <property type="project" value="UniProtKB-KW"/>
</dbReference>
<dbReference type="PANTHER" id="PTHR43335:SF2">
    <property type="entry name" value="ABC TRANSPORTER, ATP-BINDING PROTEIN"/>
    <property type="match status" value="1"/>
</dbReference>
<dbReference type="EMBL" id="JACNEP010000013">
    <property type="protein sequence ID" value="MBC3767063.1"/>
    <property type="molecule type" value="Genomic_DNA"/>
</dbReference>
<evidence type="ECO:0000259" key="6">
    <source>
        <dbReference type="PROSITE" id="PS50893"/>
    </source>
</evidence>
<evidence type="ECO:0000256" key="5">
    <source>
        <dbReference type="SAM" id="Coils"/>
    </source>
</evidence>
<dbReference type="Gene3D" id="3.40.50.300">
    <property type="entry name" value="P-loop containing nucleotide triphosphate hydrolases"/>
    <property type="match status" value="1"/>
</dbReference>
<evidence type="ECO:0000256" key="4">
    <source>
        <dbReference type="ARBA" id="ARBA00022840"/>
    </source>
</evidence>
<proteinExistence type="inferred from homology"/>
<keyword evidence="4 7" id="KW-0067">ATP-binding</keyword>
<dbReference type="GO" id="GO:0016887">
    <property type="term" value="F:ATP hydrolysis activity"/>
    <property type="evidence" value="ECO:0007669"/>
    <property type="project" value="InterPro"/>
</dbReference>
<evidence type="ECO:0000313" key="8">
    <source>
        <dbReference type="Proteomes" id="UP000601768"/>
    </source>
</evidence>
<accession>A0A8J6M329</accession>
<evidence type="ECO:0000256" key="1">
    <source>
        <dbReference type="ARBA" id="ARBA00005417"/>
    </source>
</evidence>
<dbReference type="SUPFAM" id="SSF52540">
    <property type="entry name" value="P-loop containing nucleoside triphosphate hydrolases"/>
    <property type="match status" value="1"/>
</dbReference>
<keyword evidence="5" id="KW-0175">Coiled coil</keyword>
<reference evidence="7" key="2">
    <citation type="submission" date="2020-08" db="EMBL/GenBank/DDBJ databases">
        <authorList>
            <person name="Lai Q."/>
        </authorList>
    </citation>
    <scope>NUCLEOTIDE SEQUENCE</scope>
    <source>
        <strain evidence="7">S27-2</strain>
    </source>
</reference>
<dbReference type="Proteomes" id="UP000601768">
    <property type="component" value="Unassembled WGS sequence"/>
</dbReference>
<protein>
    <submittedName>
        <fullName evidence="7">ATP-binding cassette domain-containing protein</fullName>
    </submittedName>
</protein>
<sequence>MLSLQQVNKIYADGKVALNAVDLTLQNGLYGLLGPNGAGKSSLMRTLATIQLPSSGKVIYQQQDLADNPLLLRKELGYLPQHFGVYNHISCHALLEHLAILKGLENKKQRLQQIDQLLELTNLSRDAKRNASDFSGGMLQRFGLAQALLGQPKVLILDEPTSGLDPAERLNLHQIMDDISQSRIVLLSTHIVDDIEHLCARSAILLDGEIKADGVTRELFEPLNGSIWQCPAQSESTLPAGAKVLSRALRYGERLLRVYCPFQPVTDAISVSASLQDRYFCHLNHIAVGETL</sequence>
<dbReference type="PANTHER" id="PTHR43335">
    <property type="entry name" value="ABC TRANSPORTER, ATP-BINDING PROTEIN"/>
    <property type="match status" value="1"/>
</dbReference>
<evidence type="ECO:0000256" key="2">
    <source>
        <dbReference type="ARBA" id="ARBA00022448"/>
    </source>
</evidence>
<keyword evidence="2" id="KW-0813">Transport</keyword>
<name>A0A8J6M329_9ALTE</name>
<dbReference type="AlphaFoldDB" id="A0A8J6M329"/>
<comment type="similarity">
    <text evidence="1">Belongs to the ABC transporter superfamily.</text>
</comment>